<dbReference type="GO" id="GO:0055085">
    <property type="term" value="P:transmembrane transport"/>
    <property type="evidence" value="ECO:0007669"/>
    <property type="project" value="InterPro"/>
</dbReference>
<evidence type="ECO:0000256" key="1">
    <source>
        <dbReference type="ARBA" id="ARBA00004141"/>
    </source>
</evidence>
<dbReference type="OrthoDB" id="288203at2759"/>
<evidence type="ECO:0000313" key="7">
    <source>
        <dbReference type="EMBL" id="PIO37178.1"/>
    </source>
</evidence>
<sequence length="173" mass="19579">MGMCNSIGSFFHTFAVTCSMSRSLVQESTGGNTQIAGLLSSFMVLLVILVIGYLFEPLPQAVLAAIVMVNLKGMFKQFADIPHLWRTSRLELYRILGQIPNTDIYCDVEEYEETKEIPGMKIFQANTSLYFANSELYVSALRKKVEYSISYLPELYFYAISLTNFLGHSNLLR</sequence>
<feature type="domain" description="SLC26A/SulP transporter" evidence="6">
    <location>
        <begin position="1"/>
        <end position="92"/>
    </location>
</feature>
<dbReference type="InterPro" id="IPR011547">
    <property type="entry name" value="SLC26A/SulP_dom"/>
</dbReference>
<evidence type="ECO:0000256" key="5">
    <source>
        <dbReference type="SAM" id="Phobius"/>
    </source>
</evidence>
<dbReference type="Gene3D" id="3.30.750.24">
    <property type="entry name" value="STAS domain"/>
    <property type="match status" value="1"/>
</dbReference>
<keyword evidence="8" id="KW-1185">Reference proteome</keyword>
<evidence type="ECO:0000256" key="3">
    <source>
        <dbReference type="ARBA" id="ARBA00022989"/>
    </source>
</evidence>
<dbReference type="InterPro" id="IPR001902">
    <property type="entry name" value="SLC26A/SulP_fam"/>
</dbReference>
<evidence type="ECO:0000256" key="2">
    <source>
        <dbReference type="ARBA" id="ARBA00022692"/>
    </source>
</evidence>
<proteinExistence type="predicted"/>
<keyword evidence="4 5" id="KW-0472">Membrane</keyword>
<feature type="transmembrane region" description="Helical" evidence="5">
    <location>
        <begin position="37"/>
        <end position="55"/>
    </location>
</feature>
<gene>
    <name evidence="7" type="ORF">AB205_0037110</name>
</gene>
<dbReference type="Proteomes" id="UP000228934">
    <property type="component" value="Unassembled WGS sequence"/>
</dbReference>
<evidence type="ECO:0000313" key="8">
    <source>
        <dbReference type="Proteomes" id="UP000228934"/>
    </source>
</evidence>
<dbReference type="InterPro" id="IPR036513">
    <property type="entry name" value="STAS_dom_sf"/>
</dbReference>
<keyword evidence="3 5" id="KW-1133">Transmembrane helix</keyword>
<accession>A0A2G9SAH0</accession>
<name>A0A2G9SAH0_AQUCT</name>
<dbReference type="EMBL" id="KV926708">
    <property type="protein sequence ID" value="PIO37178.1"/>
    <property type="molecule type" value="Genomic_DNA"/>
</dbReference>
<protein>
    <recommendedName>
        <fullName evidence="6">SLC26A/SulP transporter domain-containing protein</fullName>
    </recommendedName>
</protein>
<organism evidence="7 8">
    <name type="scientific">Aquarana catesbeiana</name>
    <name type="common">American bullfrog</name>
    <name type="synonym">Rana catesbeiana</name>
    <dbReference type="NCBI Taxonomy" id="8400"/>
    <lineage>
        <taxon>Eukaryota</taxon>
        <taxon>Metazoa</taxon>
        <taxon>Chordata</taxon>
        <taxon>Craniata</taxon>
        <taxon>Vertebrata</taxon>
        <taxon>Euteleostomi</taxon>
        <taxon>Amphibia</taxon>
        <taxon>Batrachia</taxon>
        <taxon>Anura</taxon>
        <taxon>Neobatrachia</taxon>
        <taxon>Ranoidea</taxon>
        <taxon>Ranidae</taxon>
        <taxon>Aquarana</taxon>
    </lineage>
</organism>
<dbReference type="Pfam" id="PF00916">
    <property type="entry name" value="Sulfate_transp"/>
    <property type="match status" value="1"/>
</dbReference>
<evidence type="ECO:0000259" key="6">
    <source>
        <dbReference type="Pfam" id="PF00916"/>
    </source>
</evidence>
<dbReference type="PANTHER" id="PTHR11814">
    <property type="entry name" value="SULFATE TRANSPORTER"/>
    <property type="match status" value="1"/>
</dbReference>
<comment type="subcellular location">
    <subcellularLocation>
        <location evidence="1">Membrane</location>
        <topology evidence="1">Multi-pass membrane protein</topology>
    </subcellularLocation>
</comment>
<dbReference type="GO" id="GO:0016020">
    <property type="term" value="C:membrane"/>
    <property type="evidence" value="ECO:0007669"/>
    <property type="project" value="UniProtKB-SubCell"/>
</dbReference>
<evidence type="ECO:0000256" key="4">
    <source>
        <dbReference type="ARBA" id="ARBA00023136"/>
    </source>
</evidence>
<dbReference type="AlphaFoldDB" id="A0A2G9SAH0"/>
<keyword evidence="2 5" id="KW-0812">Transmembrane</keyword>
<reference evidence="8" key="1">
    <citation type="journal article" date="2017" name="Nat. Commun.">
        <title>The North American bullfrog draft genome provides insight into hormonal regulation of long noncoding RNA.</title>
        <authorList>
            <person name="Hammond S.A."/>
            <person name="Warren R.L."/>
            <person name="Vandervalk B.P."/>
            <person name="Kucuk E."/>
            <person name="Khan H."/>
            <person name="Gibb E.A."/>
            <person name="Pandoh P."/>
            <person name="Kirk H."/>
            <person name="Zhao Y."/>
            <person name="Jones M."/>
            <person name="Mungall A.J."/>
            <person name="Coope R."/>
            <person name="Pleasance S."/>
            <person name="Moore R.A."/>
            <person name="Holt R.A."/>
            <person name="Round J.M."/>
            <person name="Ohora S."/>
            <person name="Walle B.V."/>
            <person name="Veldhoen N."/>
            <person name="Helbing C.C."/>
            <person name="Birol I."/>
        </authorList>
    </citation>
    <scope>NUCLEOTIDE SEQUENCE [LARGE SCALE GENOMIC DNA]</scope>
</reference>